<dbReference type="AlphaFoldDB" id="A0A178U621"/>
<accession>A0A178U621</accession>
<dbReference type="EMBL" id="LUHQ01000026">
    <property type="protein sequence ID" value="OAO89089.1"/>
    <property type="molecule type" value="Genomic_DNA"/>
</dbReference>
<dbReference type="CDD" id="cd00303">
    <property type="entry name" value="retropepsin_like"/>
    <property type="match status" value="1"/>
</dbReference>
<evidence type="ECO:0000313" key="3">
    <source>
        <dbReference type="Proteomes" id="UP000078284"/>
    </source>
</evidence>
<dbReference type="PANTHER" id="PTHR33240">
    <property type="entry name" value="OS08G0508500 PROTEIN"/>
    <property type="match status" value="1"/>
</dbReference>
<reference evidence="3" key="1">
    <citation type="journal article" date="2016" name="Proc. Natl. Acad. Sci. U.S.A.">
        <title>Chromosome-level assembly of Arabidopsis thaliana Ler reveals the extent of translocation and inversion polymorphisms.</title>
        <authorList>
            <person name="Zapata L."/>
            <person name="Ding J."/>
            <person name="Willing E.M."/>
            <person name="Hartwig B."/>
            <person name="Bezdan D."/>
            <person name="Jiao W.B."/>
            <person name="Patel V."/>
            <person name="Velikkakam James G."/>
            <person name="Koornneef M."/>
            <person name="Ossowski S."/>
            <person name="Schneeberger K."/>
        </authorList>
    </citation>
    <scope>NUCLEOTIDE SEQUENCE [LARGE SCALE GENOMIC DNA]</scope>
    <source>
        <strain evidence="3">cv. Landsberg erecta</strain>
    </source>
</reference>
<feature type="region of interest" description="Disordered" evidence="1">
    <location>
        <begin position="564"/>
        <end position="591"/>
    </location>
</feature>
<feature type="compositionally biased region" description="Basic and acidic residues" evidence="1">
    <location>
        <begin position="366"/>
        <end position="389"/>
    </location>
</feature>
<feature type="region of interest" description="Disordered" evidence="1">
    <location>
        <begin position="366"/>
        <end position="444"/>
    </location>
</feature>
<gene>
    <name evidence="2" type="ORF">AXX17_ATUG04650</name>
</gene>
<evidence type="ECO:0000256" key="1">
    <source>
        <dbReference type="SAM" id="MobiDB-lite"/>
    </source>
</evidence>
<name>A0A178U621_ARATH</name>
<sequence>MARTKNAGVPLAAEVVSQTINDEVVVASAVEGLIEVDNRFMRVSNKIDALTTEPESQTIQRIFLLLAATLRVARNFFFFYTISLLWVAVRRDVGVGFGQRNRANQIDSKNASGTKLAGISARTSFQETHPEPVTALEGGEFEISLTPRTQNQPFNPQWSTIRSPLTLLTQRKTRSLQSRQMLLRPLLPSVLEEGGRSRTTRFRARHLHDRNTTNQAEETNPQLPLPLAEVAEADQIGVSHGEDSEENVRSEVFHNICGPSQVQIRRRRRRSLSSFRRAFERTSPGLVLKTRRKFCLMFSGAINALPQAIFGANRSWHVRRQPLVTVSVAKRATSGLPRKSEFRKELNLSKPQTILDALHGASDYVSHEEEMKLLSKRHEPPKQMPRGEKSQPSAPNHKKGAQGGTFVHHEGRNFCGAHNYQADTPRGRGHRRGRRQESYTWKKDQPAGNEQEYCKLHKSYGHHTSRCRSLGAKLAAKFLAGEIGGGLTIEDLEAEKAKTEQVNAMANPKQIVLAANLEEPKRGRGNREVDDNEPEAARGRIFTILGDSAFCQDTTTSIKAYQRKADSNRNSTRPFNGPDDEVTFHESDTNSLDRPHNDPLVITLTIGYFNVEQVLVDTGSTLDIIFLTNLREMKVDMAQIVPTPRPMLGFSGEYTMTLGTIKLPV</sequence>
<protein>
    <recommendedName>
        <fullName evidence="4">Peptidase A2 domain-containing protein</fullName>
    </recommendedName>
</protein>
<evidence type="ECO:0008006" key="4">
    <source>
        <dbReference type="Google" id="ProtNLM"/>
    </source>
</evidence>
<evidence type="ECO:0000313" key="2">
    <source>
        <dbReference type="EMBL" id="OAO89089.1"/>
    </source>
</evidence>
<comment type="caution">
    <text evidence="2">The sequence shown here is derived from an EMBL/GenBank/DDBJ whole genome shotgun (WGS) entry which is preliminary data.</text>
</comment>
<dbReference type="PANTHER" id="PTHR33240:SF8">
    <property type="entry name" value="OS03G0439900 PROTEIN"/>
    <property type="match status" value="1"/>
</dbReference>
<proteinExistence type="predicted"/>
<organism evidence="2 3">
    <name type="scientific">Arabidopsis thaliana</name>
    <name type="common">Mouse-ear cress</name>
    <dbReference type="NCBI Taxonomy" id="3702"/>
    <lineage>
        <taxon>Eukaryota</taxon>
        <taxon>Viridiplantae</taxon>
        <taxon>Streptophyta</taxon>
        <taxon>Embryophyta</taxon>
        <taxon>Tracheophyta</taxon>
        <taxon>Spermatophyta</taxon>
        <taxon>Magnoliopsida</taxon>
        <taxon>eudicotyledons</taxon>
        <taxon>Gunneridae</taxon>
        <taxon>Pentapetalae</taxon>
        <taxon>rosids</taxon>
        <taxon>malvids</taxon>
        <taxon>Brassicales</taxon>
        <taxon>Brassicaceae</taxon>
        <taxon>Camelineae</taxon>
        <taxon>Arabidopsis</taxon>
    </lineage>
</organism>
<feature type="compositionally biased region" description="Basic and acidic residues" evidence="1">
    <location>
        <begin position="435"/>
        <end position="444"/>
    </location>
</feature>
<feature type="compositionally biased region" description="Basic and acidic residues" evidence="1">
    <location>
        <begin position="582"/>
        <end position="591"/>
    </location>
</feature>
<dbReference type="Proteomes" id="UP000078284">
    <property type="component" value="Unassembled WGS sequence"/>
</dbReference>